<feature type="region of interest" description="Disordered" evidence="1">
    <location>
        <begin position="314"/>
        <end position="415"/>
    </location>
</feature>
<feature type="compositionally biased region" description="Basic and acidic residues" evidence="1">
    <location>
        <begin position="314"/>
        <end position="325"/>
    </location>
</feature>
<protein>
    <submittedName>
        <fullName evidence="2">Uncharacterized protein</fullName>
    </submittedName>
</protein>
<feature type="compositionally biased region" description="Polar residues" evidence="1">
    <location>
        <begin position="97"/>
        <end position="108"/>
    </location>
</feature>
<sequence length="415" mass="45076">MEQTKPKVNTPVVATSQGASDSPCHAATNDPVRKSNASGYEDMRQSAPADQEAERQHEAVEALNNTSSPPRWIVSGPSPPPADAEPALENEYGGESSGSTQLKPRAFSSDSDVSFLMLAPHPANNMPTAAFPQPPTRSNLLAPPPPGNVHASAASTSTDVDGPSGTNIPYGLRPTEHDTPHVPHPLDGPRHESRCGIVDNSDFAERCSKYGQWLIDRPADPHTAAKIGHGAGVAFTFFEAEFLDFPGVKAIKIVHPLCEVQLRSIDWDTLRAVAFHLRQYVGKRAVSTSKRNAAVQKAESSSVAMVEREIEARRWEKKRAADHSSSESLSTMSGTPRDERPPQDQHTPAPLQRKDSPIMHASSMPRGIATPPSRMNRPEFNTRRCQRLTRILAEPEADDVANTQSQDEHSESSPV</sequence>
<evidence type="ECO:0000256" key="1">
    <source>
        <dbReference type="SAM" id="MobiDB-lite"/>
    </source>
</evidence>
<evidence type="ECO:0000313" key="3">
    <source>
        <dbReference type="Proteomes" id="UP000225277"/>
    </source>
</evidence>
<organism evidence="2 3">
    <name type="scientific">Ramularia collo-cygni</name>
    <dbReference type="NCBI Taxonomy" id="112498"/>
    <lineage>
        <taxon>Eukaryota</taxon>
        <taxon>Fungi</taxon>
        <taxon>Dikarya</taxon>
        <taxon>Ascomycota</taxon>
        <taxon>Pezizomycotina</taxon>
        <taxon>Dothideomycetes</taxon>
        <taxon>Dothideomycetidae</taxon>
        <taxon>Mycosphaerellales</taxon>
        <taxon>Mycosphaerellaceae</taxon>
        <taxon>Ramularia</taxon>
    </lineage>
</organism>
<feature type="compositionally biased region" description="Polar residues" evidence="1">
    <location>
        <begin position="1"/>
        <end position="20"/>
    </location>
</feature>
<dbReference type="Proteomes" id="UP000225277">
    <property type="component" value="Unassembled WGS sequence"/>
</dbReference>
<gene>
    <name evidence="2" type="ORF">RCC_07171</name>
</gene>
<feature type="compositionally biased region" description="Polar residues" evidence="1">
    <location>
        <begin position="153"/>
        <end position="167"/>
    </location>
</feature>
<dbReference type="OrthoDB" id="3640238at2759"/>
<feature type="region of interest" description="Disordered" evidence="1">
    <location>
        <begin position="1"/>
        <end position="108"/>
    </location>
</feature>
<proteinExistence type="predicted"/>
<name>A0A2D3V0K5_9PEZI</name>
<keyword evidence="3" id="KW-1185">Reference proteome</keyword>
<feature type="compositionally biased region" description="Basic and acidic residues" evidence="1">
    <location>
        <begin position="406"/>
        <end position="415"/>
    </location>
</feature>
<dbReference type="RefSeq" id="XP_023628197.1">
    <property type="nucleotide sequence ID" value="XM_023772429.1"/>
</dbReference>
<evidence type="ECO:0000313" key="2">
    <source>
        <dbReference type="EMBL" id="CZT21308.1"/>
    </source>
</evidence>
<dbReference type="AlphaFoldDB" id="A0A2D3V0K5"/>
<dbReference type="GeneID" id="35602291"/>
<dbReference type="EMBL" id="FJUY01000011">
    <property type="protein sequence ID" value="CZT21308.1"/>
    <property type="molecule type" value="Genomic_DNA"/>
</dbReference>
<dbReference type="STRING" id="112498.A0A2D3V0K5"/>
<accession>A0A2D3V0K5</accession>
<reference evidence="2 3" key="1">
    <citation type="submission" date="2016-03" db="EMBL/GenBank/DDBJ databases">
        <authorList>
            <person name="Ploux O."/>
        </authorList>
    </citation>
    <scope>NUCLEOTIDE SEQUENCE [LARGE SCALE GENOMIC DNA]</scope>
    <source>
        <strain evidence="2 3">URUG2</strain>
    </source>
</reference>
<feature type="region of interest" description="Disordered" evidence="1">
    <location>
        <begin position="133"/>
        <end position="167"/>
    </location>
</feature>